<sequence>MSNAIPSAFAVLSKARVAGMGLRRADRRAPQYFLDAKDFQQSSYLVTAYGPAFL</sequence>
<keyword evidence="2" id="KW-1185">Reference proteome</keyword>
<accession>A0ABT7G0I5</accession>
<name>A0ABT7G0I5_9CORY</name>
<reference evidence="1 2" key="1">
    <citation type="submission" date="2023-05" db="EMBL/GenBank/DDBJ databases">
        <title>Metabolic capabilities are highly conserved among human nasal-associated Corynebacterium species in pangenomic analyses.</title>
        <authorList>
            <person name="Tran T.H."/>
            <person name="Roberts A.Q."/>
            <person name="Escapa I.F."/>
            <person name="Gao W."/>
            <person name="Conlan S."/>
            <person name="Kong H."/>
            <person name="Segre J.A."/>
            <person name="Kelly M.S."/>
            <person name="Lemon K.P."/>
        </authorList>
    </citation>
    <scope>NUCLEOTIDE SEQUENCE [LARGE SCALE GENOMIC DNA]</scope>
    <source>
        <strain evidence="1 2">KPL2811</strain>
    </source>
</reference>
<proteinExistence type="predicted"/>
<protein>
    <submittedName>
        <fullName evidence="1">Uncharacterized protein</fullName>
    </submittedName>
</protein>
<gene>
    <name evidence="1" type="ORF">QPX45_03080</name>
</gene>
<organism evidence="1 2">
    <name type="scientific">Corynebacterium propinquum</name>
    <dbReference type="NCBI Taxonomy" id="43769"/>
    <lineage>
        <taxon>Bacteria</taxon>
        <taxon>Bacillati</taxon>
        <taxon>Actinomycetota</taxon>
        <taxon>Actinomycetes</taxon>
        <taxon>Mycobacteriales</taxon>
        <taxon>Corynebacteriaceae</taxon>
        <taxon>Corynebacterium</taxon>
    </lineage>
</organism>
<evidence type="ECO:0000313" key="2">
    <source>
        <dbReference type="Proteomes" id="UP001243856"/>
    </source>
</evidence>
<evidence type="ECO:0000313" key="1">
    <source>
        <dbReference type="EMBL" id="MDK4300239.1"/>
    </source>
</evidence>
<comment type="caution">
    <text evidence="1">The sequence shown here is derived from an EMBL/GenBank/DDBJ whole genome shotgun (WGS) entry which is preliminary data.</text>
</comment>
<dbReference type="Proteomes" id="UP001243856">
    <property type="component" value="Unassembled WGS sequence"/>
</dbReference>
<dbReference type="EMBL" id="JASNVK010000003">
    <property type="protein sequence ID" value="MDK4300239.1"/>
    <property type="molecule type" value="Genomic_DNA"/>
</dbReference>